<comment type="similarity">
    <text evidence="3">Belongs to the N(4)/N(6)-methyltransferase family.</text>
</comment>
<gene>
    <name evidence="5" type="ORF">AADEFJLK_04547</name>
</gene>
<accession>A0A2S5CFV2</accession>
<evidence type="ECO:0000313" key="6">
    <source>
        <dbReference type="Proteomes" id="UP000237423"/>
    </source>
</evidence>
<dbReference type="Gene3D" id="3.40.50.150">
    <property type="entry name" value="Vaccinia Virus protein VP39"/>
    <property type="match status" value="1"/>
</dbReference>
<dbReference type="InterPro" id="IPR002941">
    <property type="entry name" value="DNA_methylase_N4/N6"/>
</dbReference>
<keyword evidence="2 5" id="KW-0808">Transferase</keyword>
<organism evidence="5 6">
    <name type="scientific">Methylovulum psychrotolerans</name>
    <dbReference type="NCBI Taxonomy" id="1704499"/>
    <lineage>
        <taxon>Bacteria</taxon>
        <taxon>Pseudomonadati</taxon>
        <taxon>Pseudomonadota</taxon>
        <taxon>Gammaproteobacteria</taxon>
        <taxon>Methylococcales</taxon>
        <taxon>Methylococcaceae</taxon>
        <taxon>Methylovulum</taxon>
    </lineage>
</organism>
<proteinExistence type="inferred from homology"/>
<dbReference type="RefSeq" id="WP_103975928.1">
    <property type="nucleotide sequence ID" value="NZ_PGFZ01000030.1"/>
</dbReference>
<dbReference type="InterPro" id="IPR029063">
    <property type="entry name" value="SAM-dependent_MTases_sf"/>
</dbReference>
<dbReference type="GO" id="GO:0003677">
    <property type="term" value="F:DNA binding"/>
    <property type="evidence" value="ECO:0007669"/>
    <property type="project" value="InterPro"/>
</dbReference>
<feature type="domain" description="DNA methylase N-4/N-6" evidence="4">
    <location>
        <begin position="37"/>
        <end position="272"/>
    </location>
</feature>
<dbReference type="GO" id="GO:0008170">
    <property type="term" value="F:N-methyltransferase activity"/>
    <property type="evidence" value="ECO:0007669"/>
    <property type="project" value="InterPro"/>
</dbReference>
<evidence type="ECO:0000256" key="2">
    <source>
        <dbReference type="ARBA" id="ARBA00022679"/>
    </source>
</evidence>
<sequence>MMQHHKISSSFDKEESIVVRQSDTLQELKFLPENTFKLIVSSPPYNIGKEYEKQVALEQYLEWQREIITELCRIVSDDGSIVWQVGNFVHDGEVFPLDIYFYPIFKALGMQLRNRIVWHFDHGLHASKRFSGRYEVLLWFTKTKNYTFNLDPVRVPSKYPGKLHYKGEKAGQPSGNPLGKNPSDYWTLICQEWEQGLIEIPNVKANHPEKTSHPCQFPIELIERCVLALTNEDDWVLDPFGGVGSSLIASIRHKRRGMVIDRENQYIELAKERIRAFQNGVLKIRPLGKPVHKPTGKEKVAQIPSAWIEQQQESLL</sequence>
<name>A0A2S5CFV2_9GAMM</name>
<evidence type="ECO:0000313" key="5">
    <source>
        <dbReference type="EMBL" id="POZ49681.1"/>
    </source>
</evidence>
<protein>
    <recommendedName>
        <fullName evidence="3">Methyltransferase</fullName>
        <ecNumber evidence="3">2.1.1.-</ecNumber>
    </recommendedName>
</protein>
<dbReference type="EMBL" id="PGFZ01000030">
    <property type="protein sequence ID" value="POZ49681.1"/>
    <property type="molecule type" value="Genomic_DNA"/>
</dbReference>
<dbReference type="AlphaFoldDB" id="A0A2S5CFV2"/>
<evidence type="ECO:0000256" key="1">
    <source>
        <dbReference type="ARBA" id="ARBA00022603"/>
    </source>
</evidence>
<dbReference type="Pfam" id="PF01555">
    <property type="entry name" value="N6_N4_Mtase"/>
    <property type="match status" value="1"/>
</dbReference>
<dbReference type="InterPro" id="IPR001091">
    <property type="entry name" value="RM_Methyltransferase"/>
</dbReference>
<evidence type="ECO:0000256" key="3">
    <source>
        <dbReference type="RuleBase" id="RU362026"/>
    </source>
</evidence>
<keyword evidence="1 5" id="KW-0489">Methyltransferase</keyword>
<dbReference type="REBASE" id="260714">
    <property type="entry name" value="M.MpsSph1ORF4547P"/>
</dbReference>
<dbReference type="SUPFAM" id="SSF53335">
    <property type="entry name" value="S-adenosyl-L-methionine-dependent methyltransferases"/>
    <property type="match status" value="1"/>
</dbReference>
<dbReference type="PRINTS" id="PR00508">
    <property type="entry name" value="S21N4MTFRASE"/>
</dbReference>
<evidence type="ECO:0000259" key="4">
    <source>
        <dbReference type="Pfam" id="PF01555"/>
    </source>
</evidence>
<dbReference type="EC" id="2.1.1.-" evidence="3"/>
<dbReference type="GO" id="GO:0032259">
    <property type="term" value="P:methylation"/>
    <property type="evidence" value="ECO:0007669"/>
    <property type="project" value="UniProtKB-KW"/>
</dbReference>
<comment type="caution">
    <text evidence="5">The sequence shown here is derived from an EMBL/GenBank/DDBJ whole genome shotgun (WGS) entry which is preliminary data.</text>
</comment>
<dbReference type="Proteomes" id="UP000237423">
    <property type="component" value="Unassembled WGS sequence"/>
</dbReference>
<reference evidence="5 6" key="1">
    <citation type="submission" date="2017-11" db="EMBL/GenBank/DDBJ databases">
        <title>Draft Genome Sequence of Methylobacter psychrotolerans Sph1T, an Obligate Methanotroph from Low-Temperature Environments.</title>
        <authorList>
            <person name="Oshkin I.Y."/>
            <person name="Miroshnikov K."/>
            <person name="Belova S.E."/>
            <person name="Korzhenkov A."/>
            <person name="Toshchakov S.V."/>
            <person name="Dedysh S.N."/>
        </authorList>
    </citation>
    <scope>NUCLEOTIDE SEQUENCE [LARGE SCALE GENOMIC DNA]</scope>
    <source>
        <strain evidence="5 6">Sph1</strain>
    </source>
</reference>